<proteinExistence type="predicted"/>
<dbReference type="PROSITE" id="PS51036">
    <property type="entry name" value="ZF_A20"/>
    <property type="match status" value="1"/>
</dbReference>
<evidence type="ECO:0000259" key="2">
    <source>
        <dbReference type="PROSITE" id="PS51036"/>
    </source>
</evidence>
<reference evidence="4 5" key="1">
    <citation type="journal article" date="2015" name="Parasit. Vectors">
        <title>Draft genome of the scabies mite.</title>
        <authorList>
            <person name="Rider S.D.Jr."/>
            <person name="Morgan M.S."/>
            <person name="Arlian L.G."/>
        </authorList>
    </citation>
    <scope>NUCLEOTIDE SEQUENCE [LARGE SCALE GENOMIC DNA]</scope>
    <source>
        <strain evidence="4">Arlian Lab</strain>
    </source>
</reference>
<dbReference type="InterPro" id="IPR050652">
    <property type="entry name" value="AN1_A20_ZnFinger"/>
</dbReference>
<sequence>MESDPNQMSQSASLCRSGCGFYGNSSNDGLCSKCYKDALKRKQAAPTTTPSNPSSNITSNSSSLNLNNSELHANNLNSIKTLIASTSSTSLTNACSTISAISQESSQSTNSDEKSSNTDEPAIKDTTNNSVEVDPSDENQKTPKKKKMRCPICKANLGIIRFDCRCGGFFCGTHRYANMHNCSFDYKNHGAEEIRKNNPQVIGEKVQKI</sequence>
<organism evidence="4 5">
    <name type="scientific">Sarcoptes scabiei</name>
    <name type="common">Itch mite</name>
    <name type="synonym">Acarus scabiei</name>
    <dbReference type="NCBI Taxonomy" id="52283"/>
    <lineage>
        <taxon>Eukaryota</taxon>
        <taxon>Metazoa</taxon>
        <taxon>Ecdysozoa</taxon>
        <taxon>Arthropoda</taxon>
        <taxon>Chelicerata</taxon>
        <taxon>Arachnida</taxon>
        <taxon>Acari</taxon>
        <taxon>Acariformes</taxon>
        <taxon>Sarcoptiformes</taxon>
        <taxon>Astigmata</taxon>
        <taxon>Psoroptidia</taxon>
        <taxon>Sarcoptoidea</taxon>
        <taxon>Sarcoptidae</taxon>
        <taxon>Sarcoptinae</taxon>
        <taxon>Sarcoptes</taxon>
    </lineage>
</organism>
<dbReference type="InterPro" id="IPR002653">
    <property type="entry name" value="Znf_A20"/>
</dbReference>
<dbReference type="SMART" id="SM00154">
    <property type="entry name" value="ZnF_AN1"/>
    <property type="match status" value="1"/>
</dbReference>
<evidence type="ECO:0000313" key="5">
    <source>
        <dbReference type="Proteomes" id="UP000616769"/>
    </source>
</evidence>
<dbReference type="PANTHER" id="PTHR10634:SF149">
    <property type="entry name" value="AN1-TYPE DOMAIN-CONTAINING PROTEIN-RELATED"/>
    <property type="match status" value="1"/>
</dbReference>
<dbReference type="PANTHER" id="PTHR10634">
    <property type="entry name" value="AN1-TYPE ZINC FINGER PROTEIN"/>
    <property type="match status" value="1"/>
</dbReference>
<dbReference type="GO" id="GO:0008270">
    <property type="term" value="F:zinc ion binding"/>
    <property type="evidence" value="ECO:0007669"/>
    <property type="project" value="InterPro"/>
</dbReference>
<comment type="caution">
    <text evidence="4">The sequence shown here is derived from an EMBL/GenBank/DDBJ whole genome shotgun (WGS) entry which is preliminary data.</text>
</comment>
<dbReference type="SUPFAM" id="SSF118310">
    <property type="entry name" value="AN1-like Zinc finger"/>
    <property type="match status" value="1"/>
</dbReference>
<dbReference type="SUPFAM" id="SSF57716">
    <property type="entry name" value="Glucocorticoid receptor-like (DNA-binding domain)"/>
    <property type="match status" value="1"/>
</dbReference>
<dbReference type="OrthoDB" id="428577at2759"/>
<gene>
    <name evidence="4" type="ORF">QR98_0061420</name>
</gene>
<evidence type="ECO:0000259" key="3">
    <source>
        <dbReference type="PROSITE" id="PS51039"/>
    </source>
</evidence>
<dbReference type="Gene3D" id="4.10.1110.10">
    <property type="entry name" value="AN1-like Zinc finger"/>
    <property type="match status" value="1"/>
</dbReference>
<feature type="compositionally biased region" description="Basic and acidic residues" evidence="1">
    <location>
        <begin position="111"/>
        <end position="123"/>
    </location>
</feature>
<dbReference type="Proteomes" id="UP000616769">
    <property type="component" value="Unassembled WGS sequence"/>
</dbReference>
<dbReference type="EMBL" id="JXLN01011777">
    <property type="protein sequence ID" value="KPM07643.1"/>
    <property type="molecule type" value="Genomic_DNA"/>
</dbReference>
<dbReference type="Pfam" id="PF01754">
    <property type="entry name" value="zf-A20"/>
    <property type="match status" value="1"/>
</dbReference>
<dbReference type="PROSITE" id="PS51039">
    <property type="entry name" value="ZF_AN1"/>
    <property type="match status" value="1"/>
</dbReference>
<dbReference type="InterPro" id="IPR000058">
    <property type="entry name" value="Znf_AN1"/>
</dbReference>
<feature type="domain" description="A20-type" evidence="2">
    <location>
        <begin position="9"/>
        <end position="43"/>
    </location>
</feature>
<feature type="region of interest" description="Disordered" evidence="1">
    <location>
        <begin position="102"/>
        <end position="145"/>
    </location>
</feature>
<feature type="region of interest" description="Disordered" evidence="1">
    <location>
        <begin position="44"/>
        <end position="63"/>
    </location>
</feature>
<protein>
    <submittedName>
        <fullName evidence="4">Uncharacterized protein</fullName>
    </submittedName>
</protein>
<dbReference type="AlphaFoldDB" id="A0A132A9K2"/>
<dbReference type="SMART" id="SM00259">
    <property type="entry name" value="ZnF_A20"/>
    <property type="match status" value="1"/>
</dbReference>
<dbReference type="GO" id="GO:0003677">
    <property type="term" value="F:DNA binding"/>
    <property type="evidence" value="ECO:0007669"/>
    <property type="project" value="InterPro"/>
</dbReference>
<dbReference type="Pfam" id="PF01428">
    <property type="entry name" value="zf-AN1"/>
    <property type="match status" value="1"/>
</dbReference>
<evidence type="ECO:0000256" key="1">
    <source>
        <dbReference type="SAM" id="MobiDB-lite"/>
    </source>
</evidence>
<evidence type="ECO:0000313" key="4">
    <source>
        <dbReference type="EMBL" id="KPM07643.1"/>
    </source>
</evidence>
<dbReference type="Gene3D" id="1.20.5.4770">
    <property type="match status" value="1"/>
</dbReference>
<accession>A0A132A9K2</accession>
<name>A0A132A9K2_SARSC</name>
<dbReference type="VEuPathDB" id="VectorBase:SSCA006968"/>
<feature type="domain" description="AN1-type" evidence="3">
    <location>
        <begin position="144"/>
        <end position="190"/>
    </location>
</feature>
<dbReference type="InterPro" id="IPR035896">
    <property type="entry name" value="AN1-like_Znf"/>
</dbReference>